<comment type="caution">
    <text evidence="3">The sequence shown here is derived from an EMBL/GenBank/DDBJ whole genome shotgun (WGS) entry which is preliminary data.</text>
</comment>
<dbReference type="GO" id="GO:0000271">
    <property type="term" value="P:polysaccharide biosynthetic process"/>
    <property type="evidence" value="ECO:0007669"/>
    <property type="project" value="TreeGrafter"/>
</dbReference>
<dbReference type="PANTHER" id="PTHR30244">
    <property type="entry name" value="TRANSAMINASE"/>
    <property type="match status" value="1"/>
</dbReference>
<sequence length="388" mass="44507">MNKLPFFLYGFQEEDLKGVEETIVGHSVLGKKRGVSFDHLPNHVEMLEKKASELTKIKHSIAVNSEISALLVALQTLEIKRNHRVICSVYCHPFVPECIRYFDAEPVFVDIDPNTLAMLPEKVDELLVNKDKHRIKAMIVSHIGGALTDMEPFYKLKEKYKVGLIEDASYAVGLKYKNGDYVGKDPRADFAIASHFLGTKTKLFNAGMLFTNNDEYAQKCITFRYYSEIREVNNGLFYDVVDMSLDHTMSMISGRLALALAERIESHKERRREIAKLYREGLSDVNGIRLPLEDESNIYTLFIVRLKKSRDKISALLKEAGIETALHFIPINLLSYYKNKFQLKVMQFPNAFQVYQEVLSLPIYAGMSDEDVKYVIDTLKKILKEEID</sequence>
<evidence type="ECO:0000256" key="2">
    <source>
        <dbReference type="RuleBase" id="RU004508"/>
    </source>
</evidence>
<evidence type="ECO:0008006" key="5">
    <source>
        <dbReference type="Google" id="ProtNLM"/>
    </source>
</evidence>
<dbReference type="Proteomes" id="UP000257045">
    <property type="component" value="Unassembled WGS sequence"/>
</dbReference>
<organism evidence="3 4">
    <name type="scientific">Helicobacter brantae</name>
    <dbReference type="NCBI Taxonomy" id="375927"/>
    <lineage>
        <taxon>Bacteria</taxon>
        <taxon>Pseudomonadati</taxon>
        <taxon>Campylobacterota</taxon>
        <taxon>Epsilonproteobacteria</taxon>
        <taxon>Campylobacterales</taxon>
        <taxon>Helicobacteraceae</taxon>
        <taxon>Helicobacter</taxon>
    </lineage>
</organism>
<evidence type="ECO:0000256" key="1">
    <source>
        <dbReference type="ARBA" id="ARBA00037999"/>
    </source>
</evidence>
<dbReference type="Gene3D" id="3.90.1150.10">
    <property type="entry name" value="Aspartate Aminotransferase, domain 1"/>
    <property type="match status" value="1"/>
</dbReference>
<dbReference type="AlphaFoldDB" id="A0A3D8J0B1"/>
<protein>
    <recommendedName>
        <fullName evidence="5">Aminotransferase</fullName>
    </recommendedName>
</protein>
<keyword evidence="4" id="KW-1185">Reference proteome</keyword>
<dbReference type="GO" id="GO:0008483">
    <property type="term" value="F:transaminase activity"/>
    <property type="evidence" value="ECO:0007669"/>
    <property type="project" value="TreeGrafter"/>
</dbReference>
<dbReference type="EMBL" id="NXLV01000008">
    <property type="protein sequence ID" value="RDU70595.1"/>
    <property type="molecule type" value="Genomic_DNA"/>
</dbReference>
<accession>A0A3D8J0B1</accession>
<comment type="similarity">
    <text evidence="1 2">Belongs to the DegT/DnrJ/EryC1 family.</text>
</comment>
<gene>
    <name evidence="3" type="ORF">CQA58_05335</name>
</gene>
<dbReference type="InterPro" id="IPR000653">
    <property type="entry name" value="DegT/StrS_aminotransferase"/>
</dbReference>
<dbReference type="InterPro" id="IPR015421">
    <property type="entry name" value="PyrdxlP-dep_Trfase_major"/>
</dbReference>
<keyword evidence="2" id="KW-0663">Pyridoxal phosphate</keyword>
<dbReference type="Pfam" id="PF01041">
    <property type="entry name" value="DegT_DnrJ_EryC1"/>
    <property type="match status" value="1"/>
</dbReference>
<dbReference type="GO" id="GO:0030170">
    <property type="term" value="F:pyridoxal phosphate binding"/>
    <property type="evidence" value="ECO:0007669"/>
    <property type="project" value="TreeGrafter"/>
</dbReference>
<dbReference type="RefSeq" id="WP_115569690.1">
    <property type="nucleotide sequence ID" value="NZ_NXLV01000008.1"/>
</dbReference>
<reference evidence="3 4" key="1">
    <citation type="submission" date="2018-04" db="EMBL/GenBank/DDBJ databases">
        <title>Novel Campyloabacter and Helicobacter Species and Strains.</title>
        <authorList>
            <person name="Mannion A.J."/>
            <person name="Shen Z."/>
            <person name="Fox J.G."/>
        </authorList>
    </citation>
    <scope>NUCLEOTIDE SEQUENCE [LARGE SCALE GENOMIC DNA]</scope>
    <source>
        <strain evidence="3 4">MIT 04-9366</strain>
    </source>
</reference>
<dbReference type="Gene3D" id="3.40.640.10">
    <property type="entry name" value="Type I PLP-dependent aspartate aminotransferase-like (Major domain)"/>
    <property type="match status" value="1"/>
</dbReference>
<evidence type="ECO:0000313" key="3">
    <source>
        <dbReference type="EMBL" id="RDU70595.1"/>
    </source>
</evidence>
<dbReference type="InterPro" id="IPR015424">
    <property type="entry name" value="PyrdxlP-dep_Trfase"/>
</dbReference>
<proteinExistence type="inferred from homology"/>
<dbReference type="PIRSF" id="PIRSF000390">
    <property type="entry name" value="PLP_StrS"/>
    <property type="match status" value="1"/>
</dbReference>
<name>A0A3D8J0B1_9HELI</name>
<dbReference type="PANTHER" id="PTHR30244:SF34">
    <property type="entry name" value="DTDP-4-AMINO-4,6-DIDEOXYGALACTOSE TRANSAMINASE"/>
    <property type="match status" value="1"/>
</dbReference>
<dbReference type="SUPFAM" id="SSF53383">
    <property type="entry name" value="PLP-dependent transferases"/>
    <property type="match status" value="1"/>
</dbReference>
<dbReference type="OrthoDB" id="5351682at2"/>
<evidence type="ECO:0000313" key="4">
    <source>
        <dbReference type="Proteomes" id="UP000257045"/>
    </source>
</evidence>
<dbReference type="InterPro" id="IPR015422">
    <property type="entry name" value="PyrdxlP-dep_Trfase_small"/>
</dbReference>